<keyword evidence="3" id="KW-1185">Reference proteome</keyword>
<dbReference type="PROSITE" id="PS51831">
    <property type="entry name" value="HD"/>
    <property type="match status" value="1"/>
</dbReference>
<evidence type="ECO:0000259" key="1">
    <source>
        <dbReference type="PROSITE" id="PS51831"/>
    </source>
</evidence>
<evidence type="ECO:0000313" key="2">
    <source>
        <dbReference type="EMBL" id="TYO96607.1"/>
    </source>
</evidence>
<dbReference type="GO" id="GO:0008832">
    <property type="term" value="F:dGTPase activity"/>
    <property type="evidence" value="ECO:0007669"/>
    <property type="project" value="TreeGrafter"/>
</dbReference>
<feature type="domain" description="HD" evidence="1">
    <location>
        <begin position="51"/>
        <end position="175"/>
    </location>
</feature>
<dbReference type="RefSeq" id="WP_166511106.1">
    <property type="nucleotide sequence ID" value="NZ_VNHM01000004.1"/>
</dbReference>
<dbReference type="InterPro" id="IPR006674">
    <property type="entry name" value="HD_domain"/>
</dbReference>
<dbReference type="InterPro" id="IPR003607">
    <property type="entry name" value="HD/PDEase_dom"/>
</dbReference>
<sequence length="418" mass="49008">MAKIIRDPIHNIIEVEDDVINLIDTYAFQRLRRIRQLGVAWLVYPAAEHSRLTHSLGVYGMSKRIINALKQNSKKFNLEKEEEKLITIAALLHDIGHGPFSHAFENVIKNLGGFFDHEKMSIQIIKECQDITERLQKCGENFADKVCQILNKEYSNTHVGSIISSQFDADRIDYLLRDSYMTGANYGKFDVDWLLKNISIEKATFPTVEGQTVVCINYNKGLNVLEQYILGRYYMYVHVYYHKVIRAFETIIYNVIKRVIKEEHDKLVGYQEIKALYSGNVDMDLYLKLDDFTVIGWFNEWYYETNDPILKELLHYFFCRKPFYKVIYPSAKPNEYSSQKDKVLKQFDTEEQREYFFYEDTPTNVAYKSLYLTKGVSDEIFVYKNENEIIPLSAVEDTVISQAGSTLSKDIIRWYIKV</sequence>
<dbReference type="Gene3D" id="1.10.3210.10">
    <property type="entry name" value="Hypothetical protein af1432"/>
    <property type="match status" value="1"/>
</dbReference>
<dbReference type="GO" id="GO:0006203">
    <property type="term" value="P:dGTP catabolic process"/>
    <property type="evidence" value="ECO:0007669"/>
    <property type="project" value="TreeGrafter"/>
</dbReference>
<dbReference type="InterPro" id="IPR050135">
    <property type="entry name" value="dGTPase-like"/>
</dbReference>
<dbReference type="Pfam" id="PF01966">
    <property type="entry name" value="HD"/>
    <property type="match status" value="1"/>
</dbReference>
<protein>
    <recommendedName>
        <fullName evidence="1">HD domain-containing protein</fullName>
    </recommendedName>
</protein>
<dbReference type="PANTHER" id="PTHR11373:SF4">
    <property type="entry name" value="DEOXYNUCLEOSIDE TRIPHOSPHATE TRIPHOSPHOHYDROLASE SAMHD1"/>
    <property type="match status" value="1"/>
</dbReference>
<name>A0A5S4ZUE7_9FIRM</name>
<dbReference type="AlphaFoldDB" id="A0A5S4ZUE7"/>
<reference evidence="2 3" key="1">
    <citation type="submission" date="2019-07" db="EMBL/GenBank/DDBJ databases">
        <title>Genomic Encyclopedia of Type Strains, Phase I: the one thousand microbial genomes (KMG-I) project.</title>
        <authorList>
            <person name="Kyrpides N."/>
        </authorList>
    </citation>
    <scope>NUCLEOTIDE SEQUENCE [LARGE SCALE GENOMIC DNA]</scope>
    <source>
        <strain evidence="2 3">DSM 6562</strain>
    </source>
</reference>
<dbReference type="CDD" id="cd00077">
    <property type="entry name" value="HDc"/>
    <property type="match status" value="1"/>
</dbReference>
<accession>A0A5S4ZUE7</accession>
<dbReference type="PANTHER" id="PTHR11373">
    <property type="entry name" value="DEOXYNUCLEOSIDE TRIPHOSPHATE TRIPHOSPHOHYDROLASE"/>
    <property type="match status" value="1"/>
</dbReference>
<organism evidence="2 3">
    <name type="scientific">Desulfallas thermosapovorans DSM 6562</name>
    <dbReference type="NCBI Taxonomy" id="1121431"/>
    <lineage>
        <taxon>Bacteria</taxon>
        <taxon>Bacillati</taxon>
        <taxon>Bacillota</taxon>
        <taxon>Clostridia</taxon>
        <taxon>Eubacteriales</taxon>
        <taxon>Desulfallaceae</taxon>
        <taxon>Desulfallas</taxon>
    </lineage>
</organism>
<gene>
    <name evidence="2" type="ORF">LX24_01076</name>
</gene>
<dbReference type="SUPFAM" id="SSF109604">
    <property type="entry name" value="HD-domain/PDEase-like"/>
    <property type="match status" value="1"/>
</dbReference>
<evidence type="ECO:0000313" key="3">
    <source>
        <dbReference type="Proteomes" id="UP000323166"/>
    </source>
</evidence>
<dbReference type="EMBL" id="VNHM01000004">
    <property type="protein sequence ID" value="TYO96607.1"/>
    <property type="molecule type" value="Genomic_DNA"/>
</dbReference>
<dbReference type="SMART" id="SM00471">
    <property type="entry name" value="HDc"/>
    <property type="match status" value="1"/>
</dbReference>
<comment type="caution">
    <text evidence="2">The sequence shown here is derived from an EMBL/GenBank/DDBJ whole genome shotgun (WGS) entry which is preliminary data.</text>
</comment>
<dbReference type="Proteomes" id="UP000323166">
    <property type="component" value="Unassembled WGS sequence"/>
</dbReference>
<proteinExistence type="predicted"/>